<dbReference type="CDD" id="cd08414">
    <property type="entry name" value="PBP2_LTTR_aromatics_like"/>
    <property type="match status" value="1"/>
</dbReference>
<gene>
    <name evidence="6" type="ORF">SacmaDRAFT_2694</name>
</gene>
<comment type="similarity">
    <text evidence="1">Belongs to the LysR transcriptional regulatory family.</text>
</comment>
<dbReference type="Pfam" id="PF00126">
    <property type="entry name" value="HTH_1"/>
    <property type="match status" value="1"/>
</dbReference>
<dbReference type="eggNOG" id="COG0583">
    <property type="taxonomic scope" value="Bacteria"/>
</dbReference>
<organism evidence="6 7">
    <name type="scientific">Saccharomonospora marina XMU15</name>
    <dbReference type="NCBI Taxonomy" id="882083"/>
    <lineage>
        <taxon>Bacteria</taxon>
        <taxon>Bacillati</taxon>
        <taxon>Actinomycetota</taxon>
        <taxon>Actinomycetes</taxon>
        <taxon>Pseudonocardiales</taxon>
        <taxon>Pseudonocardiaceae</taxon>
        <taxon>Saccharomonospora</taxon>
    </lineage>
</organism>
<dbReference type="AlphaFoldDB" id="H5X1S2"/>
<dbReference type="Gene3D" id="3.40.190.10">
    <property type="entry name" value="Periplasmic binding protein-like II"/>
    <property type="match status" value="2"/>
</dbReference>
<keyword evidence="7" id="KW-1185">Reference proteome</keyword>
<protein>
    <submittedName>
        <fullName evidence="6">Transcriptional regulator</fullName>
    </submittedName>
</protein>
<dbReference type="EMBL" id="CM001439">
    <property type="protein sequence ID" value="EHR50935.1"/>
    <property type="molecule type" value="Genomic_DNA"/>
</dbReference>
<dbReference type="Pfam" id="PF03466">
    <property type="entry name" value="LysR_substrate"/>
    <property type="match status" value="1"/>
</dbReference>
<sequence length="302" mass="32374">MTVELRHLRCFLAIAEEGNITRAAEKLHLSQPAVSRTLRQLETHLGVRLVERSTHKLALTTQGERFRERAATALAVVTEALDPAGVRPSPLRVGHAWAALGPHTATLLRRWEREHPGSPLELLRIDERTAGLAEGRVDAALLRAKVQARALVSEPVLTERRVAAVPTGSRLAGYRTLSMADFTGETVAVNPVSGVTTLDLWPVRTRPTRALEVANTDDWLAAIAAGRAVGLTTSATPSVHTYPGVTFVPVTDAPPIEVVLAWRRDRPHPAVPSLLALARDVVATHSTPPGGRAGCAKGTMGA</sequence>
<dbReference type="PANTHER" id="PTHR30346">
    <property type="entry name" value="TRANSCRIPTIONAL DUAL REGULATOR HCAR-RELATED"/>
    <property type="match status" value="1"/>
</dbReference>
<dbReference type="InterPro" id="IPR036390">
    <property type="entry name" value="WH_DNA-bd_sf"/>
</dbReference>
<dbReference type="STRING" id="882083.SacmaDRAFT_2694"/>
<accession>H5X1S2</accession>
<dbReference type="RefSeq" id="WP_009154320.1">
    <property type="nucleotide sequence ID" value="NZ_CM001439.1"/>
</dbReference>
<dbReference type="SUPFAM" id="SSF46785">
    <property type="entry name" value="Winged helix' DNA-binding domain"/>
    <property type="match status" value="1"/>
</dbReference>
<evidence type="ECO:0000256" key="1">
    <source>
        <dbReference type="ARBA" id="ARBA00009437"/>
    </source>
</evidence>
<dbReference type="OrthoDB" id="3181812at2"/>
<evidence type="ECO:0000313" key="6">
    <source>
        <dbReference type="EMBL" id="EHR50935.1"/>
    </source>
</evidence>
<dbReference type="Gene3D" id="1.10.10.10">
    <property type="entry name" value="Winged helix-like DNA-binding domain superfamily/Winged helix DNA-binding domain"/>
    <property type="match status" value="1"/>
</dbReference>
<dbReference type="InterPro" id="IPR000847">
    <property type="entry name" value="LysR_HTH_N"/>
</dbReference>
<dbReference type="SUPFAM" id="SSF53850">
    <property type="entry name" value="Periplasmic binding protein-like II"/>
    <property type="match status" value="1"/>
</dbReference>
<dbReference type="HOGENOM" id="CLU_039613_6_4_11"/>
<evidence type="ECO:0000313" key="7">
    <source>
        <dbReference type="Proteomes" id="UP000004926"/>
    </source>
</evidence>
<dbReference type="PROSITE" id="PS50931">
    <property type="entry name" value="HTH_LYSR"/>
    <property type="match status" value="1"/>
</dbReference>
<reference evidence="6 7" key="1">
    <citation type="journal article" date="2012" name="Stand. Genomic Sci.">
        <title>Genome sequence of the ocean sediment bacterium Saccharomonospora marina type strain (XMU15(T)).</title>
        <authorList>
            <person name="Klenk H.P."/>
            <person name="Lu M."/>
            <person name="Lucas S."/>
            <person name="Lapidus A."/>
            <person name="Copeland A."/>
            <person name="Pitluck S."/>
            <person name="Goodwin L.A."/>
            <person name="Han C."/>
            <person name="Tapia R."/>
            <person name="Brambilla E.M."/>
            <person name="Potter G."/>
            <person name="Land M."/>
            <person name="Ivanova N."/>
            <person name="Rohde M."/>
            <person name="Goker M."/>
            <person name="Detter J.C."/>
            <person name="Li W.J."/>
            <person name="Kyrpides N.C."/>
            <person name="Woyke T."/>
        </authorList>
    </citation>
    <scope>NUCLEOTIDE SEQUENCE [LARGE SCALE GENOMIC DNA]</scope>
    <source>
        <strain evidence="6 7">XMU15</strain>
    </source>
</reference>
<feature type="domain" description="HTH lysR-type" evidence="5">
    <location>
        <begin position="3"/>
        <end position="60"/>
    </location>
</feature>
<keyword evidence="3" id="KW-0238">DNA-binding</keyword>
<evidence type="ECO:0000256" key="2">
    <source>
        <dbReference type="ARBA" id="ARBA00023015"/>
    </source>
</evidence>
<evidence type="ECO:0000256" key="3">
    <source>
        <dbReference type="ARBA" id="ARBA00023125"/>
    </source>
</evidence>
<dbReference type="GO" id="GO:0032993">
    <property type="term" value="C:protein-DNA complex"/>
    <property type="evidence" value="ECO:0007669"/>
    <property type="project" value="TreeGrafter"/>
</dbReference>
<dbReference type="GO" id="GO:0003677">
    <property type="term" value="F:DNA binding"/>
    <property type="evidence" value="ECO:0007669"/>
    <property type="project" value="UniProtKB-KW"/>
</dbReference>
<dbReference type="InterPro" id="IPR005119">
    <property type="entry name" value="LysR_subst-bd"/>
</dbReference>
<keyword evidence="4" id="KW-0804">Transcription</keyword>
<dbReference type="PRINTS" id="PR00039">
    <property type="entry name" value="HTHLYSR"/>
</dbReference>
<evidence type="ECO:0000259" key="5">
    <source>
        <dbReference type="PROSITE" id="PS50931"/>
    </source>
</evidence>
<dbReference type="InterPro" id="IPR036388">
    <property type="entry name" value="WH-like_DNA-bd_sf"/>
</dbReference>
<dbReference type="PANTHER" id="PTHR30346:SF0">
    <property type="entry name" value="HCA OPERON TRANSCRIPTIONAL ACTIVATOR HCAR"/>
    <property type="match status" value="1"/>
</dbReference>
<name>H5X1S2_9PSEU</name>
<dbReference type="Proteomes" id="UP000004926">
    <property type="component" value="Chromosome"/>
</dbReference>
<dbReference type="GO" id="GO:0003700">
    <property type="term" value="F:DNA-binding transcription factor activity"/>
    <property type="evidence" value="ECO:0007669"/>
    <property type="project" value="InterPro"/>
</dbReference>
<proteinExistence type="inferred from homology"/>
<evidence type="ECO:0000256" key="4">
    <source>
        <dbReference type="ARBA" id="ARBA00023163"/>
    </source>
</evidence>
<keyword evidence="2" id="KW-0805">Transcription regulation</keyword>
<dbReference type="FunFam" id="1.10.10.10:FF:000001">
    <property type="entry name" value="LysR family transcriptional regulator"/>
    <property type="match status" value="1"/>
</dbReference>